<feature type="compositionally biased region" description="Basic residues" evidence="2">
    <location>
        <begin position="24"/>
        <end position="38"/>
    </location>
</feature>
<feature type="region of interest" description="Disordered" evidence="2">
    <location>
        <begin position="14"/>
        <end position="41"/>
    </location>
</feature>
<dbReference type="Proteomes" id="UP000214365">
    <property type="component" value="Unassembled WGS sequence"/>
</dbReference>
<organism evidence="3 4">
    <name type="scientific">Talaromyces atroroseus</name>
    <dbReference type="NCBI Taxonomy" id="1441469"/>
    <lineage>
        <taxon>Eukaryota</taxon>
        <taxon>Fungi</taxon>
        <taxon>Dikarya</taxon>
        <taxon>Ascomycota</taxon>
        <taxon>Pezizomycotina</taxon>
        <taxon>Eurotiomycetes</taxon>
        <taxon>Eurotiomycetidae</taxon>
        <taxon>Eurotiales</taxon>
        <taxon>Trichocomaceae</taxon>
        <taxon>Talaromyces</taxon>
        <taxon>Talaromyces sect. Trachyspermi</taxon>
    </lineage>
</organism>
<evidence type="ECO:0000256" key="1">
    <source>
        <dbReference type="SAM" id="Coils"/>
    </source>
</evidence>
<evidence type="ECO:0000256" key="2">
    <source>
        <dbReference type="SAM" id="MobiDB-lite"/>
    </source>
</evidence>
<comment type="caution">
    <text evidence="3">The sequence shown here is derived from an EMBL/GenBank/DDBJ whole genome shotgun (WGS) entry which is preliminary data.</text>
</comment>
<dbReference type="EMBL" id="LFMY01000008">
    <property type="protein sequence ID" value="OKL59151.1"/>
    <property type="molecule type" value="Genomic_DNA"/>
</dbReference>
<sequence length="77" mass="8662">MASSNFNITMSAGAHVYVGGGGPRKQRVAKAKKEKKKQAKMDLKITEGKRAEVAHLRAAIEREEKELEKKRRNIEDL</sequence>
<dbReference type="GeneID" id="31005716"/>
<evidence type="ECO:0000313" key="3">
    <source>
        <dbReference type="EMBL" id="OKL59151.1"/>
    </source>
</evidence>
<proteinExistence type="predicted"/>
<keyword evidence="1" id="KW-0175">Coiled coil</keyword>
<evidence type="ECO:0000313" key="4">
    <source>
        <dbReference type="Proteomes" id="UP000214365"/>
    </source>
</evidence>
<keyword evidence="4" id="KW-1185">Reference proteome</keyword>
<name>A0A225ADA0_TALAT</name>
<protein>
    <submittedName>
        <fullName evidence="3">Uncharacterized protein</fullName>
    </submittedName>
</protein>
<reference evidence="3 4" key="1">
    <citation type="submission" date="2015-06" db="EMBL/GenBank/DDBJ databases">
        <title>Talaromyces atroroseus IBT 11181 draft genome.</title>
        <authorList>
            <person name="Rasmussen K.B."/>
            <person name="Rasmussen S."/>
            <person name="Petersen B."/>
            <person name="Sicheritz-Ponten T."/>
            <person name="Mortensen U.H."/>
            <person name="Thrane U."/>
        </authorList>
    </citation>
    <scope>NUCLEOTIDE SEQUENCE [LARGE SCALE GENOMIC DNA]</scope>
    <source>
        <strain evidence="3 4">IBT 11181</strain>
    </source>
</reference>
<dbReference type="RefSeq" id="XP_020119272.1">
    <property type="nucleotide sequence ID" value="XM_020268288.1"/>
</dbReference>
<feature type="coiled-coil region" evidence="1">
    <location>
        <begin position="46"/>
        <end position="77"/>
    </location>
</feature>
<dbReference type="AlphaFoldDB" id="A0A225ADA0"/>
<accession>A0A225ADA0</accession>
<gene>
    <name evidence="3" type="ORF">UA08_05960</name>
</gene>